<organism evidence="1 2">
    <name type="scientific">Vibrio harveyi</name>
    <name type="common">Beneckea harveyi</name>
    <dbReference type="NCBI Taxonomy" id="669"/>
    <lineage>
        <taxon>Bacteria</taxon>
        <taxon>Pseudomonadati</taxon>
        <taxon>Pseudomonadota</taxon>
        <taxon>Gammaproteobacteria</taxon>
        <taxon>Vibrionales</taxon>
        <taxon>Vibrionaceae</taxon>
        <taxon>Vibrio</taxon>
    </lineage>
</organism>
<sequence length="47" mass="5547">EAIPILMSKPFRGEDDSIIGKIAERIENFERHEHPEGIVERIKNWFV</sequence>
<keyword evidence="1" id="KW-0378">Hydrolase</keyword>
<name>A0A454CU55_VIBHA</name>
<gene>
    <name evidence="1" type="ORF">VCHENC02_4299B</name>
</gene>
<proteinExistence type="predicted"/>
<dbReference type="AlphaFoldDB" id="A0A454CU55"/>
<dbReference type="EMBL" id="AJSR01001872">
    <property type="protein sequence ID" value="EKM29925.1"/>
    <property type="molecule type" value="Genomic_DNA"/>
</dbReference>
<reference evidence="1 2" key="1">
    <citation type="submission" date="2012-10" db="EMBL/GenBank/DDBJ databases">
        <title>Genome sequence of Vibrio Cholerae HENC-02.</title>
        <authorList>
            <person name="Eppinger M."/>
            <person name="Hasan N.A."/>
            <person name="Sengamalay N."/>
            <person name="Hine E."/>
            <person name="Su Q."/>
            <person name="Daugherty S.C."/>
            <person name="Young S."/>
            <person name="Sadzewicz L."/>
            <person name="Tallon L."/>
            <person name="Cebula T.A."/>
            <person name="Ravel J."/>
            <person name="Colwell R.R."/>
        </authorList>
    </citation>
    <scope>NUCLEOTIDE SEQUENCE [LARGE SCALE GENOMIC DNA]</scope>
    <source>
        <strain evidence="1 2">HENC-02</strain>
    </source>
</reference>
<dbReference type="GO" id="GO:0008233">
    <property type="term" value="F:peptidase activity"/>
    <property type="evidence" value="ECO:0007669"/>
    <property type="project" value="UniProtKB-KW"/>
</dbReference>
<dbReference type="Proteomes" id="UP000008367">
    <property type="component" value="Unassembled WGS sequence"/>
</dbReference>
<protein>
    <submittedName>
        <fullName evidence="1">Lon protease (S16) C-terminal proteolytic domain protein</fullName>
    </submittedName>
</protein>
<accession>A0A454CU55</accession>
<keyword evidence="1" id="KW-0645">Protease</keyword>
<evidence type="ECO:0000313" key="2">
    <source>
        <dbReference type="Proteomes" id="UP000008367"/>
    </source>
</evidence>
<comment type="caution">
    <text evidence="1">The sequence shown here is derived from an EMBL/GenBank/DDBJ whole genome shotgun (WGS) entry which is preliminary data.</text>
</comment>
<feature type="non-terminal residue" evidence="1">
    <location>
        <position position="1"/>
    </location>
</feature>
<dbReference type="GO" id="GO:0006508">
    <property type="term" value="P:proteolysis"/>
    <property type="evidence" value="ECO:0007669"/>
    <property type="project" value="UniProtKB-KW"/>
</dbReference>
<evidence type="ECO:0000313" key="1">
    <source>
        <dbReference type="EMBL" id="EKM29925.1"/>
    </source>
</evidence>